<dbReference type="CDD" id="cd13123">
    <property type="entry name" value="MATE_MurJ_like"/>
    <property type="match status" value="1"/>
</dbReference>
<dbReference type="InterPro" id="IPR052031">
    <property type="entry name" value="Membrane_Transporter-Flippase"/>
</dbReference>
<name>A0ABT6A8E9_9ACTN</name>
<feature type="transmembrane region" description="Helical" evidence="10">
    <location>
        <begin position="408"/>
        <end position="425"/>
    </location>
</feature>
<evidence type="ECO:0000256" key="7">
    <source>
        <dbReference type="ARBA" id="ARBA00022989"/>
    </source>
</evidence>
<feature type="transmembrane region" description="Helical" evidence="10">
    <location>
        <begin position="532"/>
        <end position="551"/>
    </location>
</feature>
<dbReference type="PRINTS" id="PR01806">
    <property type="entry name" value="VIRFACTRMVIN"/>
</dbReference>
<evidence type="ECO:0000256" key="2">
    <source>
        <dbReference type="ARBA" id="ARBA00022448"/>
    </source>
</evidence>
<evidence type="ECO:0000256" key="8">
    <source>
        <dbReference type="ARBA" id="ARBA00023136"/>
    </source>
</evidence>
<keyword evidence="12" id="KW-1185">Reference proteome</keyword>
<evidence type="ECO:0000256" key="5">
    <source>
        <dbReference type="ARBA" id="ARBA00022960"/>
    </source>
</evidence>
<dbReference type="Proteomes" id="UP001221150">
    <property type="component" value="Unassembled WGS sequence"/>
</dbReference>
<dbReference type="RefSeq" id="WP_276110491.1">
    <property type="nucleotide sequence ID" value="NZ_JARJBB010000010.1"/>
</dbReference>
<dbReference type="Pfam" id="PF03023">
    <property type="entry name" value="MurJ"/>
    <property type="match status" value="1"/>
</dbReference>
<feature type="transmembrane region" description="Helical" evidence="10">
    <location>
        <begin position="672"/>
        <end position="691"/>
    </location>
</feature>
<protein>
    <submittedName>
        <fullName evidence="11">Murein biosynthesis integral membrane protein MurJ</fullName>
    </submittedName>
</protein>
<keyword evidence="6" id="KW-0573">Peptidoglycan synthesis</keyword>
<dbReference type="InterPro" id="IPR004268">
    <property type="entry name" value="MurJ"/>
</dbReference>
<feature type="transmembrane region" description="Helical" evidence="10">
    <location>
        <begin position="486"/>
        <end position="512"/>
    </location>
</feature>
<feature type="transmembrane region" description="Helical" evidence="10">
    <location>
        <begin position="577"/>
        <end position="600"/>
    </location>
</feature>
<keyword evidence="8 10" id="KW-0472">Membrane</keyword>
<feature type="compositionally biased region" description="Basic and acidic residues" evidence="9">
    <location>
        <begin position="1"/>
        <end position="11"/>
    </location>
</feature>
<dbReference type="NCBIfam" id="TIGR01695">
    <property type="entry name" value="murJ_mviN"/>
    <property type="match status" value="1"/>
</dbReference>
<feature type="transmembrane region" description="Helical" evidence="10">
    <location>
        <begin position="739"/>
        <end position="762"/>
    </location>
</feature>
<reference evidence="11 12" key="1">
    <citation type="submission" date="2023-03" db="EMBL/GenBank/DDBJ databases">
        <title>Draft genome sequence of Streptomyces sp. K1PA1 isolated from peat swamp forest in Thailand.</title>
        <authorList>
            <person name="Klaysubun C."/>
            <person name="Duangmal K."/>
        </authorList>
    </citation>
    <scope>NUCLEOTIDE SEQUENCE [LARGE SCALE GENOMIC DNA]</scope>
    <source>
        <strain evidence="11 12">K1PA1</strain>
    </source>
</reference>
<keyword evidence="3" id="KW-1003">Cell membrane</keyword>
<comment type="caution">
    <text evidence="11">The sequence shown here is derived from an EMBL/GenBank/DDBJ whole genome shotgun (WGS) entry which is preliminary data.</text>
</comment>
<feature type="transmembrane region" description="Helical" evidence="10">
    <location>
        <begin position="287"/>
        <end position="309"/>
    </location>
</feature>
<keyword evidence="4 10" id="KW-0812">Transmembrane</keyword>
<evidence type="ECO:0000256" key="9">
    <source>
        <dbReference type="SAM" id="MobiDB-lite"/>
    </source>
</evidence>
<feature type="compositionally biased region" description="Low complexity" evidence="9">
    <location>
        <begin position="152"/>
        <end position="168"/>
    </location>
</feature>
<accession>A0ABT6A8E9</accession>
<feature type="transmembrane region" description="Helical" evidence="10">
    <location>
        <begin position="644"/>
        <end position="666"/>
    </location>
</feature>
<evidence type="ECO:0000313" key="11">
    <source>
        <dbReference type="EMBL" id="MDF3300928.1"/>
    </source>
</evidence>
<evidence type="ECO:0000256" key="4">
    <source>
        <dbReference type="ARBA" id="ARBA00022692"/>
    </source>
</evidence>
<feature type="transmembrane region" description="Helical" evidence="10">
    <location>
        <begin position="445"/>
        <end position="465"/>
    </location>
</feature>
<feature type="region of interest" description="Disordered" evidence="9">
    <location>
        <begin position="1"/>
        <end position="241"/>
    </location>
</feature>
<keyword evidence="7 10" id="KW-1133">Transmembrane helix</keyword>
<gene>
    <name evidence="11" type="primary">murJ</name>
    <name evidence="11" type="ORF">P3H78_20330</name>
</gene>
<sequence length="783" mass="82187">MNAPYEGDRGHAVGNSGYPEGPPPEHGQVPPQPPADPYFQDAYAEDPYRDQDLTAQDPVGEALYDRAAHPPPPPGSHQPQQPLYGAPEPSAHAPDPRVWAQTPPPEPSGTTRYLPQGEDPRSTRFVGVDDLVSHSGEDRHEPDAFAHLFRDQQQGGYQEPPQGGYQQPSHGGYQEAGGRQGYRPPQHADSYPPADTAPVPGPSPAPSGGPAGPYAGPSAATATSAPAPVAPAAPAAPAKKGGRAAGLMKSSAVMAAGTMVSRLTGFIRSAMIVAALGTALLGDTFQVAYQLPTMIYILTVGGGLNSVFVPQLVRAMKEDDDGGEAFANRLLTLVIVALGALTALAMFAAPLLVRLLSTPVASDPAANAVGVTFTRYFLPTIFFMGVHVVMGQILNARGKFGAMMWTPVLNNVVIIATLSMFLWVYGTAANSHMNVTNIPPEGERLLGVGVLLGLVVQALAMIPYLRETGFRLRLRFDWRGHGLGKAAMLAKWTVLFVLANQAGAVVVTQLATAAVKDTNLPGTGFSAYANAQLIWGLPQAIITVSLMAALLPRISRSAAEHDAGAVRDDISQGLRTTAVAIVPIAFGFLALGIPMCTLIFGSSGTGAATNMGYMLMAFALGLIPYSVQYVVLRAFYAYEDTRTPFYNTVIVAAVNAGASALCYVLLPPRWAVAGMAAAYGVAYAIGVGVAWRRLRRRLGGDLDGARVLRTYARLSIASLPAALLSGAACYGIGHSLGQGVLGSFAALLAGGALLIGVFFLAARRMRIEEINSLVGMVRGRLGR</sequence>
<feature type="compositionally biased region" description="Pro residues" evidence="9">
    <location>
        <begin position="20"/>
        <end position="36"/>
    </location>
</feature>
<proteinExistence type="predicted"/>
<keyword evidence="2" id="KW-0813">Transport</keyword>
<keyword evidence="5" id="KW-0133">Cell shape</keyword>
<feature type="compositionally biased region" description="Low complexity" evidence="9">
    <location>
        <begin position="208"/>
        <end position="239"/>
    </location>
</feature>
<evidence type="ECO:0000256" key="6">
    <source>
        <dbReference type="ARBA" id="ARBA00022984"/>
    </source>
</evidence>
<organism evidence="11 12">
    <name type="scientific">Streptomyces tropicalis</name>
    <dbReference type="NCBI Taxonomy" id="3034234"/>
    <lineage>
        <taxon>Bacteria</taxon>
        <taxon>Bacillati</taxon>
        <taxon>Actinomycetota</taxon>
        <taxon>Actinomycetes</taxon>
        <taxon>Kitasatosporales</taxon>
        <taxon>Streptomycetaceae</taxon>
        <taxon>Streptomyces</taxon>
    </lineage>
</organism>
<evidence type="ECO:0000313" key="12">
    <source>
        <dbReference type="Proteomes" id="UP001221150"/>
    </source>
</evidence>
<evidence type="ECO:0000256" key="1">
    <source>
        <dbReference type="ARBA" id="ARBA00004651"/>
    </source>
</evidence>
<feature type="compositionally biased region" description="Basic and acidic residues" evidence="9">
    <location>
        <begin position="131"/>
        <end position="150"/>
    </location>
</feature>
<dbReference type="PANTHER" id="PTHR43549:SF3">
    <property type="entry name" value="MULTIDRUG RESISTANCE PROTEIN YPNP-RELATED"/>
    <property type="match status" value="1"/>
</dbReference>
<feature type="transmembrane region" description="Helical" evidence="10">
    <location>
        <begin position="330"/>
        <end position="356"/>
    </location>
</feature>
<feature type="transmembrane region" description="Helical" evidence="10">
    <location>
        <begin position="612"/>
        <end position="632"/>
    </location>
</feature>
<evidence type="ECO:0000256" key="10">
    <source>
        <dbReference type="SAM" id="Phobius"/>
    </source>
</evidence>
<dbReference type="PANTHER" id="PTHR43549">
    <property type="entry name" value="MULTIDRUG RESISTANCE PROTEIN YPNP-RELATED"/>
    <property type="match status" value="1"/>
</dbReference>
<feature type="transmembrane region" description="Helical" evidence="10">
    <location>
        <begin position="711"/>
        <end position="733"/>
    </location>
</feature>
<dbReference type="EMBL" id="JARJBB010000010">
    <property type="protein sequence ID" value="MDF3300928.1"/>
    <property type="molecule type" value="Genomic_DNA"/>
</dbReference>
<comment type="subcellular location">
    <subcellularLocation>
        <location evidence="1">Cell membrane</location>
        <topology evidence="1">Multi-pass membrane protein</topology>
    </subcellularLocation>
</comment>
<feature type="transmembrane region" description="Helical" evidence="10">
    <location>
        <begin position="376"/>
        <end position="396"/>
    </location>
</feature>
<feature type="transmembrane region" description="Helical" evidence="10">
    <location>
        <begin position="263"/>
        <end position="281"/>
    </location>
</feature>
<evidence type="ECO:0000256" key="3">
    <source>
        <dbReference type="ARBA" id="ARBA00022475"/>
    </source>
</evidence>